<evidence type="ECO:0000313" key="4">
    <source>
        <dbReference type="Proteomes" id="UP001597023"/>
    </source>
</evidence>
<feature type="signal peptide" evidence="2">
    <location>
        <begin position="1"/>
        <end position="18"/>
    </location>
</feature>
<organism evidence="3 4">
    <name type="scientific">Streptomyces flavalbus</name>
    <dbReference type="NCBI Taxonomy" id="2665155"/>
    <lineage>
        <taxon>Bacteria</taxon>
        <taxon>Bacillati</taxon>
        <taxon>Actinomycetota</taxon>
        <taxon>Actinomycetes</taxon>
        <taxon>Kitasatosporales</taxon>
        <taxon>Streptomycetaceae</taxon>
        <taxon>Streptomyces</taxon>
    </lineage>
</organism>
<keyword evidence="2" id="KW-0732">Signal</keyword>
<sequence>MSGRLLRLVCTATVAAQAAVVPTAAPATAAPEPRALPDLLTDLRQRYRQVERATATYRATDRRLRAQRAEVARLDGALARARLALQDSRGAAGRLARQQYQATSDLSPYVRLLLARDPQHALDQGHVVARLARHHAATLHRLTGTAHKADELARKSREALDRQLTLARQHRKQRDEVRNRLTDVEKLLASLTPEQLTAIRKSTAGDPPEGARGTARPATTNPQPPALRTPHGD</sequence>
<evidence type="ECO:0000256" key="1">
    <source>
        <dbReference type="SAM" id="MobiDB-lite"/>
    </source>
</evidence>
<dbReference type="RefSeq" id="WP_381612406.1">
    <property type="nucleotide sequence ID" value="NZ_JBHTEB010000001.1"/>
</dbReference>
<accession>A0ABW2WFU5</accession>
<dbReference type="EMBL" id="JBHTEB010000001">
    <property type="protein sequence ID" value="MFD0317275.1"/>
    <property type="molecule type" value="Genomic_DNA"/>
</dbReference>
<protein>
    <submittedName>
        <fullName evidence="3">Coiled-coil domain-containing protein</fullName>
    </submittedName>
</protein>
<gene>
    <name evidence="3" type="ORF">ACFQZ6_24240</name>
</gene>
<feature type="chain" id="PRO_5047343929" evidence="2">
    <location>
        <begin position="19"/>
        <end position="233"/>
    </location>
</feature>
<evidence type="ECO:0000256" key="2">
    <source>
        <dbReference type="SAM" id="SignalP"/>
    </source>
</evidence>
<name>A0ABW2WFU5_9ACTN</name>
<dbReference type="Proteomes" id="UP001597023">
    <property type="component" value="Unassembled WGS sequence"/>
</dbReference>
<feature type="region of interest" description="Disordered" evidence="1">
    <location>
        <begin position="195"/>
        <end position="233"/>
    </location>
</feature>
<keyword evidence="4" id="KW-1185">Reference proteome</keyword>
<comment type="caution">
    <text evidence="3">The sequence shown here is derived from an EMBL/GenBank/DDBJ whole genome shotgun (WGS) entry which is preliminary data.</text>
</comment>
<proteinExistence type="predicted"/>
<evidence type="ECO:0000313" key="3">
    <source>
        <dbReference type="EMBL" id="MFD0317275.1"/>
    </source>
</evidence>
<reference evidence="4" key="1">
    <citation type="journal article" date="2019" name="Int. J. Syst. Evol. Microbiol.">
        <title>The Global Catalogue of Microorganisms (GCM) 10K type strain sequencing project: providing services to taxonomists for standard genome sequencing and annotation.</title>
        <authorList>
            <consortium name="The Broad Institute Genomics Platform"/>
            <consortium name="The Broad Institute Genome Sequencing Center for Infectious Disease"/>
            <person name="Wu L."/>
            <person name="Ma J."/>
        </authorList>
    </citation>
    <scope>NUCLEOTIDE SEQUENCE [LARGE SCALE GENOMIC DNA]</scope>
    <source>
        <strain evidence="4">CGMCC 4.7400</strain>
    </source>
</reference>